<accession>A0A6A5QCM7</accession>
<dbReference type="EMBL" id="ML979140">
    <property type="protein sequence ID" value="KAF1912598.1"/>
    <property type="molecule type" value="Genomic_DNA"/>
</dbReference>
<gene>
    <name evidence="1" type="ORF">BDU57DRAFT_551429</name>
</gene>
<protein>
    <submittedName>
        <fullName evidence="1">Uncharacterized protein</fullName>
    </submittedName>
</protein>
<dbReference type="Proteomes" id="UP000800096">
    <property type="component" value="Unassembled WGS sequence"/>
</dbReference>
<dbReference type="AlphaFoldDB" id="A0A6A5QCM7"/>
<evidence type="ECO:0000313" key="1">
    <source>
        <dbReference type="EMBL" id="KAF1912598.1"/>
    </source>
</evidence>
<keyword evidence="2" id="KW-1185">Reference proteome</keyword>
<proteinExistence type="predicted"/>
<organism evidence="1 2">
    <name type="scientific">Ampelomyces quisqualis</name>
    <name type="common">Powdery mildew agent</name>
    <dbReference type="NCBI Taxonomy" id="50730"/>
    <lineage>
        <taxon>Eukaryota</taxon>
        <taxon>Fungi</taxon>
        <taxon>Dikarya</taxon>
        <taxon>Ascomycota</taxon>
        <taxon>Pezizomycotina</taxon>
        <taxon>Dothideomycetes</taxon>
        <taxon>Pleosporomycetidae</taxon>
        <taxon>Pleosporales</taxon>
        <taxon>Pleosporineae</taxon>
        <taxon>Phaeosphaeriaceae</taxon>
        <taxon>Ampelomyces</taxon>
    </lineage>
</organism>
<reference evidence="1" key="1">
    <citation type="journal article" date="2020" name="Stud. Mycol.">
        <title>101 Dothideomycetes genomes: a test case for predicting lifestyles and emergence of pathogens.</title>
        <authorList>
            <person name="Haridas S."/>
            <person name="Albert R."/>
            <person name="Binder M."/>
            <person name="Bloem J."/>
            <person name="Labutti K."/>
            <person name="Salamov A."/>
            <person name="Andreopoulos B."/>
            <person name="Baker S."/>
            <person name="Barry K."/>
            <person name="Bills G."/>
            <person name="Bluhm B."/>
            <person name="Cannon C."/>
            <person name="Castanera R."/>
            <person name="Culley D."/>
            <person name="Daum C."/>
            <person name="Ezra D."/>
            <person name="Gonzalez J."/>
            <person name="Henrissat B."/>
            <person name="Kuo A."/>
            <person name="Liang C."/>
            <person name="Lipzen A."/>
            <person name="Lutzoni F."/>
            <person name="Magnuson J."/>
            <person name="Mondo S."/>
            <person name="Nolan M."/>
            <person name="Ohm R."/>
            <person name="Pangilinan J."/>
            <person name="Park H.-J."/>
            <person name="Ramirez L."/>
            <person name="Alfaro M."/>
            <person name="Sun H."/>
            <person name="Tritt A."/>
            <person name="Yoshinaga Y."/>
            <person name="Zwiers L.-H."/>
            <person name="Turgeon B."/>
            <person name="Goodwin S."/>
            <person name="Spatafora J."/>
            <person name="Crous P."/>
            <person name="Grigoriev I."/>
        </authorList>
    </citation>
    <scope>NUCLEOTIDE SEQUENCE</scope>
    <source>
        <strain evidence="1">HMLAC05119</strain>
    </source>
</reference>
<sequence>MSAPGDDEEASLKSPVITAAHDALYARDNSDSPLLRLPAELRNIIYGYVLGGIDIGRSVSLSEARMLRLRS</sequence>
<name>A0A6A5QCM7_AMPQU</name>
<dbReference type="OrthoDB" id="5413827at2759"/>
<evidence type="ECO:0000313" key="2">
    <source>
        <dbReference type="Proteomes" id="UP000800096"/>
    </source>
</evidence>